<dbReference type="SMART" id="SM00448">
    <property type="entry name" value="REC"/>
    <property type="match status" value="1"/>
</dbReference>
<dbReference type="Pfam" id="PF00486">
    <property type="entry name" value="Trans_reg_C"/>
    <property type="match status" value="1"/>
</dbReference>
<dbReference type="GeneID" id="89478393"/>
<reference evidence="6 11" key="3">
    <citation type="submission" date="2019-07" db="EMBL/GenBank/DDBJ databases">
        <title>Whole genome shotgun sequence of Acetobacter tropicalis NBRC 16470.</title>
        <authorList>
            <person name="Hosoyama A."/>
            <person name="Uohara A."/>
            <person name="Ohji S."/>
            <person name="Ichikawa N."/>
        </authorList>
    </citation>
    <scope>NUCLEOTIDE SEQUENCE [LARGE SCALE GENOMIC DNA]</scope>
    <source>
        <strain evidence="6 11">NBRC 16470</strain>
    </source>
</reference>
<feature type="modified residue" description="4-aspartylphosphate" evidence="2">
    <location>
        <position position="51"/>
    </location>
</feature>
<keyword evidence="9" id="KW-1185">Reference proteome</keyword>
<dbReference type="RefSeq" id="WP_035379714.1">
    <property type="nucleotide sequence ID" value="NZ_BJVR01000050.1"/>
</dbReference>
<dbReference type="SUPFAM" id="SSF52172">
    <property type="entry name" value="CheY-like"/>
    <property type="match status" value="1"/>
</dbReference>
<dbReference type="PROSITE" id="PS50110">
    <property type="entry name" value="RESPONSE_REGULATORY"/>
    <property type="match status" value="1"/>
</dbReference>
<evidence type="ECO:0000256" key="1">
    <source>
        <dbReference type="ARBA" id="ARBA00023125"/>
    </source>
</evidence>
<evidence type="ECO:0000259" key="5">
    <source>
        <dbReference type="PROSITE" id="PS51755"/>
    </source>
</evidence>
<feature type="DNA-binding region" description="OmpR/PhoB-type" evidence="3">
    <location>
        <begin position="124"/>
        <end position="218"/>
    </location>
</feature>
<dbReference type="EMBL" id="JOKM01000057">
    <property type="protein sequence ID" value="KGB23632.1"/>
    <property type="molecule type" value="Genomic_DNA"/>
</dbReference>
<dbReference type="EMBL" id="BJVR01000050">
    <property type="protein sequence ID" value="GEL51647.1"/>
    <property type="molecule type" value="Genomic_DNA"/>
</dbReference>
<organism evidence="7 9">
    <name type="scientific">Acetobacter tropicalis</name>
    <dbReference type="NCBI Taxonomy" id="104102"/>
    <lineage>
        <taxon>Bacteria</taxon>
        <taxon>Pseudomonadati</taxon>
        <taxon>Pseudomonadota</taxon>
        <taxon>Alphaproteobacteria</taxon>
        <taxon>Acetobacterales</taxon>
        <taxon>Acetobacteraceae</taxon>
        <taxon>Acetobacter</taxon>
    </lineage>
</organism>
<evidence type="ECO:0000313" key="8">
    <source>
        <dbReference type="EMBL" id="KXV61147.1"/>
    </source>
</evidence>
<dbReference type="PANTHER" id="PTHR48111:SF36">
    <property type="entry name" value="TRANSCRIPTIONAL REGULATORY PROTEIN CUTR"/>
    <property type="match status" value="1"/>
</dbReference>
<dbReference type="InterPro" id="IPR036388">
    <property type="entry name" value="WH-like_DNA-bd_sf"/>
</dbReference>
<sequence length="222" mass="24584">MKILIIEDEPALGSAVRDRVRQAGHVVDWFKTLTDARAALIASSYDFLLLDLGLPDGNGRDLLREIRRDCSSLAILITTAQDQVSDRIAGLSEGADDYIVKPYDLDELVARIDAVARRYAALPDNVVMVGTIRIDLARRQLERDGQTVDLSAREWAIVELLARRPGAVCSREQIEDALYGLSDDVESNAIEVFVSRIRKKTGPGLIMTVRGRGYCLAENTSR</sequence>
<accession>A0A094YQF8</accession>
<dbReference type="PROSITE" id="PS51755">
    <property type="entry name" value="OMPR_PHOB"/>
    <property type="match status" value="1"/>
</dbReference>
<evidence type="ECO:0000256" key="2">
    <source>
        <dbReference type="PROSITE-ProRule" id="PRU00169"/>
    </source>
</evidence>
<evidence type="ECO:0000313" key="10">
    <source>
        <dbReference type="Proteomes" id="UP000075411"/>
    </source>
</evidence>
<keyword evidence="1 3" id="KW-0238">DNA-binding</keyword>
<dbReference type="InterPro" id="IPR039420">
    <property type="entry name" value="WalR-like"/>
</dbReference>
<dbReference type="GO" id="GO:0032993">
    <property type="term" value="C:protein-DNA complex"/>
    <property type="evidence" value="ECO:0007669"/>
    <property type="project" value="TreeGrafter"/>
</dbReference>
<dbReference type="Gene3D" id="1.10.10.10">
    <property type="entry name" value="Winged helix-like DNA-binding domain superfamily/Winged helix DNA-binding domain"/>
    <property type="match status" value="1"/>
</dbReference>
<name>A0A094YQF8_9PROT</name>
<dbReference type="GO" id="GO:0005829">
    <property type="term" value="C:cytosol"/>
    <property type="evidence" value="ECO:0007669"/>
    <property type="project" value="TreeGrafter"/>
</dbReference>
<dbReference type="GO" id="GO:0000156">
    <property type="term" value="F:phosphorelay response regulator activity"/>
    <property type="evidence" value="ECO:0007669"/>
    <property type="project" value="TreeGrafter"/>
</dbReference>
<proteinExistence type="predicted"/>
<evidence type="ECO:0000313" key="9">
    <source>
        <dbReference type="Proteomes" id="UP000029448"/>
    </source>
</evidence>
<feature type="domain" description="OmpR/PhoB-type" evidence="5">
    <location>
        <begin position="124"/>
        <end position="218"/>
    </location>
</feature>
<dbReference type="InterPro" id="IPR001789">
    <property type="entry name" value="Sig_transdc_resp-reg_receiver"/>
</dbReference>
<dbReference type="GO" id="GO:0006355">
    <property type="term" value="P:regulation of DNA-templated transcription"/>
    <property type="evidence" value="ECO:0007669"/>
    <property type="project" value="InterPro"/>
</dbReference>
<dbReference type="EMBL" id="LHZT01000071">
    <property type="protein sequence ID" value="KXV61147.1"/>
    <property type="molecule type" value="Genomic_DNA"/>
</dbReference>
<comment type="caution">
    <text evidence="7">The sequence shown here is derived from an EMBL/GenBank/DDBJ whole genome shotgun (WGS) entry which is preliminary data.</text>
</comment>
<dbReference type="PATRIC" id="fig|104102.11.peg.1380"/>
<protein>
    <submittedName>
        <fullName evidence="7">DNA-binding response regulator</fullName>
    </submittedName>
    <submittedName>
        <fullName evidence="8">Transcriptional regulator</fullName>
    </submittedName>
</protein>
<dbReference type="SMART" id="SM00862">
    <property type="entry name" value="Trans_reg_C"/>
    <property type="match status" value="1"/>
</dbReference>
<dbReference type="PANTHER" id="PTHR48111">
    <property type="entry name" value="REGULATOR OF RPOS"/>
    <property type="match status" value="1"/>
</dbReference>
<keyword evidence="2" id="KW-0597">Phosphoprotein</keyword>
<dbReference type="Proteomes" id="UP000075411">
    <property type="component" value="Unassembled WGS sequence"/>
</dbReference>
<reference evidence="8 10" key="2">
    <citation type="submission" date="2015-06" db="EMBL/GenBank/DDBJ databases">
        <title>Improved classification and identification of acetic acid bacteria using matrix-assisted laser desorption/ionization time-of-flight mass spectrometry; Gluconobacter nephelii and Gluconobacter uchimurae are later heterotypic synonyms of Gluconobacter japonicus and Gluconobacter oxydans, respectively.</title>
        <authorList>
            <person name="Li L."/>
            <person name="Cleenwerck I."/>
            <person name="De Vuyst L."/>
            <person name="Vandamme P."/>
        </authorList>
    </citation>
    <scope>NUCLEOTIDE SEQUENCE [LARGE SCALE GENOMIC DNA]</scope>
    <source>
        <strain evidence="8 10">LMG 1663</strain>
    </source>
</reference>
<dbReference type="STRING" id="104102.AtDm6_1591"/>
<evidence type="ECO:0000313" key="6">
    <source>
        <dbReference type="EMBL" id="GEL51647.1"/>
    </source>
</evidence>
<dbReference type="Gene3D" id="3.40.50.2300">
    <property type="match status" value="1"/>
</dbReference>
<evidence type="ECO:0000259" key="4">
    <source>
        <dbReference type="PROSITE" id="PS50110"/>
    </source>
</evidence>
<dbReference type="InterPro" id="IPR001867">
    <property type="entry name" value="OmpR/PhoB-type_DNA-bd"/>
</dbReference>
<feature type="domain" description="Response regulatory" evidence="4">
    <location>
        <begin position="2"/>
        <end position="116"/>
    </location>
</feature>
<dbReference type="Proteomes" id="UP000321800">
    <property type="component" value="Unassembled WGS sequence"/>
</dbReference>
<gene>
    <name evidence="8" type="ORF">AD947_01105</name>
    <name evidence="7" type="ORF">AtDm6_1591</name>
    <name evidence="6" type="ORF">ATR01nite_27220</name>
</gene>
<dbReference type="Pfam" id="PF00072">
    <property type="entry name" value="Response_reg"/>
    <property type="match status" value="1"/>
</dbReference>
<dbReference type="Gene3D" id="6.10.250.690">
    <property type="match status" value="1"/>
</dbReference>
<dbReference type="OrthoDB" id="9802426at2"/>
<dbReference type="GO" id="GO:0000976">
    <property type="term" value="F:transcription cis-regulatory region binding"/>
    <property type="evidence" value="ECO:0007669"/>
    <property type="project" value="TreeGrafter"/>
</dbReference>
<dbReference type="Proteomes" id="UP000029448">
    <property type="component" value="Unassembled WGS sequence"/>
</dbReference>
<evidence type="ECO:0000313" key="11">
    <source>
        <dbReference type="Proteomes" id="UP000321800"/>
    </source>
</evidence>
<dbReference type="InterPro" id="IPR011006">
    <property type="entry name" value="CheY-like_superfamily"/>
</dbReference>
<evidence type="ECO:0000313" key="7">
    <source>
        <dbReference type="EMBL" id="KGB23632.1"/>
    </source>
</evidence>
<dbReference type="CDD" id="cd00383">
    <property type="entry name" value="trans_reg_C"/>
    <property type="match status" value="1"/>
</dbReference>
<dbReference type="AlphaFoldDB" id="A0A094YQF8"/>
<evidence type="ECO:0000256" key="3">
    <source>
        <dbReference type="PROSITE-ProRule" id="PRU01091"/>
    </source>
</evidence>
<reference evidence="7 9" key="1">
    <citation type="submission" date="2014-06" db="EMBL/GenBank/DDBJ databases">
        <title>Functional and comparative genomic analyses of the Drosophila gut microbiota identify candidate symbiosis factors.</title>
        <authorList>
            <person name="Newell P.D."/>
            <person name="Chaston J.M."/>
            <person name="Douglas A.E."/>
        </authorList>
    </citation>
    <scope>NUCLEOTIDE SEQUENCE [LARGE SCALE GENOMIC DNA]</scope>
    <source>
        <strain evidence="7 9">DmCS_006</strain>
    </source>
</reference>